<keyword evidence="10 11" id="KW-0804">Transcription</keyword>
<sequence>MAWTLEWASRGACKASSADDLFVQGSAQNRAKQICGGCPVRTECLADALDSRVEFGVWGGMTERERRALLKRRPNVQSWRRLLETARDAALGAAAGQVTGSGTTVPAALDVQADVEVAAV</sequence>
<evidence type="ECO:0000256" key="9">
    <source>
        <dbReference type="ARBA" id="ARBA00023157"/>
    </source>
</evidence>
<evidence type="ECO:0000256" key="8">
    <source>
        <dbReference type="ARBA" id="ARBA00023125"/>
    </source>
</evidence>
<evidence type="ECO:0000256" key="7">
    <source>
        <dbReference type="ARBA" id="ARBA00023015"/>
    </source>
</evidence>
<proteinExistence type="inferred from homology"/>
<dbReference type="EMBL" id="JACCBB010000001">
    <property type="protein sequence ID" value="NYD22268.1"/>
    <property type="molecule type" value="Genomic_DNA"/>
</dbReference>
<accession>A0A7Y9J0I3</accession>
<feature type="binding site" evidence="11">
    <location>
        <position position="44"/>
    </location>
    <ligand>
        <name>[4Fe-4S] cluster</name>
        <dbReference type="ChEBI" id="CHEBI:49883"/>
    </ligand>
</feature>
<comment type="subcellular location">
    <subcellularLocation>
        <location evidence="1 11">Cytoplasm</location>
    </subcellularLocation>
</comment>
<dbReference type="PROSITE" id="PS51674">
    <property type="entry name" value="4FE4S_WBL"/>
    <property type="match status" value="1"/>
</dbReference>
<dbReference type="GO" id="GO:0045454">
    <property type="term" value="P:cell redox homeostasis"/>
    <property type="evidence" value="ECO:0007669"/>
    <property type="project" value="TreeGrafter"/>
</dbReference>
<feature type="domain" description="4Fe-4S Wbl-type" evidence="12">
    <location>
        <begin position="12"/>
        <end position="68"/>
    </location>
</feature>
<evidence type="ECO:0000256" key="3">
    <source>
        <dbReference type="ARBA" id="ARBA00022485"/>
    </source>
</evidence>
<evidence type="ECO:0000256" key="5">
    <source>
        <dbReference type="ARBA" id="ARBA00023004"/>
    </source>
</evidence>
<keyword evidence="6 11" id="KW-0411">Iron-sulfur</keyword>
<comment type="similarity">
    <text evidence="2 11">Belongs to the WhiB family.</text>
</comment>
<evidence type="ECO:0000313" key="13">
    <source>
        <dbReference type="EMBL" id="NYD22268.1"/>
    </source>
</evidence>
<keyword evidence="4 11" id="KW-0479">Metal-binding</keyword>
<comment type="caution">
    <text evidence="13">The sequence shown here is derived from an EMBL/GenBank/DDBJ whole genome shotgun (WGS) entry which is preliminary data.</text>
</comment>
<dbReference type="InterPro" id="IPR003482">
    <property type="entry name" value="Whib"/>
</dbReference>
<dbReference type="HAMAP" id="MF_01479">
    <property type="entry name" value="WhiB"/>
    <property type="match status" value="1"/>
</dbReference>
<comment type="PTM">
    <text evidence="11">Upon Fe-S cluster removal intramolecular disulfide bonds are formed.</text>
</comment>
<comment type="PTM">
    <text evidence="11">The Fe-S cluster can be nitrosylated by nitric oxide (NO).</text>
</comment>
<dbReference type="GO" id="GO:0047134">
    <property type="term" value="F:protein-disulfide reductase [NAD(P)H] activity"/>
    <property type="evidence" value="ECO:0007669"/>
    <property type="project" value="TreeGrafter"/>
</dbReference>
<evidence type="ECO:0000256" key="10">
    <source>
        <dbReference type="ARBA" id="ARBA00023163"/>
    </source>
</evidence>
<evidence type="ECO:0000256" key="11">
    <source>
        <dbReference type="HAMAP-Rule" id="MF_01479"/>
    </source>
</evidence>
<dbReference type="Pfam" id="PF02467">
    <property type="entry name" value="Whib"/>
    <property type="match status" value="1"/>
</dbReference>
<dbReference type="AlphaFoldDB" id="A0A7Y9J0I3"/>
<evidence type="ECO:0000259" key="12">
    <source>
        <dbReference type="PROSITE" id="PS51674"/>
    </source>
</evidence>
<dbReference type="GO" id="GO:0003677">
    <property type="term" value="F:DNA binding"/>
    <property type="evidence" value="ECO:0007669"/>
    <property type="project" value="UniProtKB-UniRule"/>
</dbReference>
<dbReference type="Proteomes" id="UP000521922">
    <property type="component" value="Unassembled WGS sequence"/>
</dbReference>
<evidence type="ECO:0000256" key="2">
    <source>
        <dbReference type="ARBA" id="ARBA00006597"/>
    </source>
</evidence>
<organism evidence="13 14">
    <name type="scientific">Kineococcus aurantiacus</name>
    <dbReference type="NCBI Taxonomy" id="37633"/>
    <lineage>
        <taxon>Bacteria</taxon>
        <taxon>Bacillati</taxon>
        <taxon>Actinomycetota</taxon>
        <taxon>Actinomycetes</taxon>
        <taxon>Kineosporiales</taxon>
        <taxon>Kineosporiaceae</taxon>
        <taxon>Kineococcus</taxon>
    </lineage>
</organism>
<evidence type="ECO:0000256" key="1">
    <source>
        <dbReference type="ARBA" id="ARBA00004496"/>
    </source>
</evidence>
<name>A0A7Y9J0I3_9ACTN</name>
<dbReference type="GO" id="GO:0005737">
    <property type="term" value="C:cytoplasm"/>
    <property type="evidence" value="ECO:0007669"/>
    <property type="project" value="UniProtKB-SubCell"/>
</dbReference>
<feature type="binding site" evidence="11">
    <location>
        <position position="38"/>
    </location>
    <ligand>
        <name>[4Fe-4S] cluster</name>
        <dbReference type="ChEBI" id="CHEBI:49883"/>
    </ligand>
</feature>
<dbReference type="GO" id="GO:0045892">
    <property type="term" value="P:negative regulation of DNA-templated transcription"/>
    <property type="evidence" value="ECO:0007669"/>
    <property type="project" value="TreeGrafter"/>
</dbReference>
<keyword evidence="8 11" id="KW-0238">DNA-binding</keyword>
<dbReference type="RefSeq" id="WP_179751120.1">
    <property type="nucleotide sequence ID" value="NZ_BAAAGN010000022.1"/>
</dbReference>
<feature type="binding site" evidence="11">
    <location>
        <position position="35"/>
    </location>
    <ligand>
        <name>[4Fe-4S] cluster</name>
        <dbReference type="ChEBI" id="CHEBI:49883"/>
    </ligand>
</feature>
<keyword evidence="11" id="KW-0963">Cytoplasm</keyword>
<comment type="cofactor">
    <cofactor evidence="11">
        <name>[4Fe-4S] cluster</name>
        <dbReference type="ChEBI" id="CHEBI:49883"/>
    </cofactor>
    <text evidence="11">Binds 1 [4Fe-4S] cluster per subunit. Following nitrosylation of the [4Fe-4S] cluster binds 1 [4Fe-8(NO)] cluster per subunit.</text>
</comment>
<dbReference type="PANTHER" id="PTHR38839:SF7">
    <property type="entry name" value="TRANSCRIPTIONAL REGULATOR WHIB4"/>
    <property type="match status" value="1"/>
</dbReference>
<feature type="binding site" evidence="11">
    <location>
        <position position="13"/>
    </location>
    <ligand>
        <name>[4Fe-4S] cluster</name>
        <dbReference type="ChEBI" id="CHEBI:49883"/>
    </ligand>
</feature>
<keyword evidence="3 11" id="KW-0004">4Fe-4S</keyword>
<dbReference type="GO" id="GO:0035731">
    <property type="term" value="F:dinitrosyl-iron complex binding"/>
    <property type="evidence" value="ECO:0007669"/>
    <property type="project" value="UniProtKB-UniRule"/>
</dbReference>
<keyword evidence="14" id="KW-1185">Reference proteome</keyword>
<evidence type="ECO:0000313" key="14">
    <source>
        <dbReference type="Proteomes" id="UP000521922"/>
    </source>
</evidence>
<comment type="function">
    <text evidence="11">Acts as a transcriptional regulator. Probably redox-responsive. The apo- but not holo-form probably binds DNA.</text>
</comment>
<keyword evidence="7 11" id="KW-0805">Transcription regulation</keyword>
<evidence type="ECO:0000256" key="4">
    <source>
        <dbReference type="ARBA" id="ARBA00022723"/>
    </source>
</evidence>
<keyword evidence="9 11" id="KW-1015">Disulfide bond</keyword>
<evidence type="ECO:0000256" key="6">
    <source>
        <dbReference type="ARBA" id="ARBA00023014"/>
    </source>
</evidence>
<dbReference type="GO" id="GO:0046872">
    <property type="term" value="F:metal ion binding"/>
    <property type="evidence" value="ECO:0007669"/>
    <property type="project" value="UniProtKB-KW"/>
</dbReference>
<protein>
    <recommendedName>
        <fullName evidence="11">Transcriptional regulator WhiB</fullName>
    </recommendedName>
</protein>
<reference evidence="13 14" key="1">
    <citation type="submission" date="2020-07" db="EMBL/GenBank/DDBJ databases">
        <title>Sequencing the genomes of 1000 actinobacteria strains.</title>
        <authorList>
            <person name="Klenk H.-P."/>
        </authorList>
    </citation>
    <scope>NUCLEOTIDE SEQUENCE [LARGE SCALE GENOMIC DNA]</scope>
    <source>
        <strain evidence="13 14">DSM 7487</strain>
    </source>
</reference>
<dbReference type="PANTHER" id="PTHR38839">
    <property type="entry name" value="TRANSCRIPTIONAL REGULATOR WHID-RELATED"/>
    <property type="match status" value="1"/>
</dbReference>
<dbReference type="InterPro" id="IPR034768">
    <property type="entry name" value="4FE4S_WBL"/>
</dbReference>
<keyword evidence="5 11" id="KW-0408">Iron</keyword>
<gene>
    <name evidence="11" type="primary">whiB</name>
    <name evidence="13" type="ORF">BJ968_001808</name>
</gene>
<dbReference type="GO" id="GO:0051539">
    <property type="term" value="F:4 iron, 4 sulfur cluster binding"/>
    <property type="evidence" value="ECO:0007669"/>
    <property type="project" value="UniProtKB-UniRule"/>
</dbReference>